<dbReference type="Pfam" id="PF02607">
    <property type="entry name" value="B12-binding_2"/>
    <property type="match status" value="1"/>
</dbReference>
<dbReference type="PROSITE" id="PS51332">
    <property type="entry name" value="B12_BINDING"/>
    <property type="match status" value="1"/>
</dbReference>
<dbReference type="InterPro" id="IPR036594">
    <property type="entry name" value="Meth_synthase_dom"/>
</dbReference>
<dbReference type="Proteomes" id="UP000238348">
    <property type="component" value="Chromosome"/>
</dbReference>
<name>A0A2L0ESR2_SORCE</name>
<dbReference type="AlphaFoldDB" id="A0A2L0ESR2"/>
<reference evidence="2 3" key="1">
    <citation type="submission" date="2015-09" db="EMBL/GenBank/DDBJ databases">
        <title>Sorangium comparison.</title>
        <authorList>
            <person name="Zaburannyi N."/>
            <person name="Bunk B."/>
            <person name="Overmann J."/>
            <person name="Mueller R."/>
        </authorList>
    </citation>
    <scope>NUCLEOTIDE SEQUENCE [LARGE SCALE GENOMIC DNA]</scope>
    <source>
        <strain evidence="2 3">So ce26</strain>
    </source>
</reference>
<dbReference type="InterPro" id="IPR006158">
    <property type="entry name" value="Cobalamin-bd"/>
</dbReference>
<dbReference type="EMBL" id="CP012673">
    <property type="protein sequence ID" value="AUX42341.1"/>
    <property type="molecule type" value="Genomic_DNA"/>
</dbReference>
<evidence type="ECO:0000313" key="2">
    <source>
        <dbReference type="EMBL" id="AUX42341.1"/>
    </source>
</evidence>
<proteinExistence type="predicted"/>
<dbReference type="SUPFAM" id="SSF52242">
    <property type="entry name" value="Cobalamin (vitamin B12)-binding domain"/>
    <property type="match status" value="1"/>
</dbReference>
<dbReference type="InterPro" id="IPR036724">
    <property type="entry name" value="Cobalamin-bd_sf"/>
</dbReference>
<evidence type="ECO:0000313" key="3">
    <source>
        <dbReference type="Proteomes" id="UP000238348"/>
    </source>
</evidence>
<gene>
    <name evidence="2" type="ORF">SOCE26_037710</name>
</gene>
<dbReference type="Gene3D" id="1.10.1240.10">
    <property type="entry name" value="Methionine synthase domain"/>
    <property type="match status" value="1"/>
</dbReference>
<dbReference type="Pfam" id="PF02310">
    <property type="entry name" value="B12-binding"/>
    <property type="match status" value="1"/>
</dbReference>
<dbReference type="Gene3D" id="3.40.50.280">
    <property type="entry name" value="Cobalamin-binding domain"/>
    <property type="match status" value="1"/>
</dbReference>
<dbReference type="GO" id="GO:0031419">
    <property type="term" value="F:cobalamin binding"/>
    <property type="evidence" value="ECO:0007669"/>
    <property type="project" value="InterPro"/>
</dbReference>
<feature type="domain" description="B12-binding" evidence="1">
    <location>
        <begin position="231"/>
        <end position="359"/>
    </location>
</feature>
<evidence type="ECO:0000259" key="1">
    <source>
        <dbReference type="PROSITE" id="PS51332"/>
    </source>
</evidence>
<dbReference type="GO" id="GO:0046872">
    <property type="term" value="F:metal ion binding"/>
    <property type="evidence" value="ECO:0007669"/>
    <property type="project" value="InterPro"/>
</dbReference>
<accession>A0A2L0ESR2</accession>
<organism evidence="2 3">
    <name type="scientific">Sorangium cellulosum</name>
    <name type="common">Polyangium cellulosum</name>
    <dbReference type="NCBI Taxonomy" id="56"/>
    <lineage>
        <taxon>Bacteria</taxon>
        <taxon>Pseudomonadati</taxon>
        <taxon>Myxococcota</taxon>
        <taxon>Polyangia</taxon>
        <taxon>Polyangiales</taxon>
        <taxon>Polyangiaceae</taxon>
        <taxon>Sorangium</taxon>
    </lineage>
</organism>
<protein>
    <recommendedName>
        <fullName evidence="1">B12-binding domain-containing protein</fullName>
    </recommendedName>
</protein>
<dbReference type="InterPro" id="IPR003759">
    <property type="entry name" value="Cbl-bd_cap"/>
</dbReference>
<sequence>MDAGTPAASASAAEALAKAAPRIARMTVSLSYMRRPADVLAHGKRRDRCLDDTRRHLAQLVAAVDVDEPALFIAYVEWAQTLLIKTGLDPAELVSHLGALRDVLAVALPPDRAEAPRRFVAAALERLTSIEVESPSFLDPGAPLAALARGYFDAVREGDRARALRLILASTEEGTPVKDIYTHVVQPCQYEVGRLFHLKQLSIAEEHYFTAVTQMLLSQLYPLTVSAARVDRRLVSTAVEGNLHELGARFVADFFEMAGWDTFYLGANTPTEHVLREVARRKADVLAVSAALSDHLPGVRALIRAARDDDVCREVVLLVGGQPFRMVHHLWRRLGADGWAPSAEGAVHVAERLVAARGA</sequence>